<protein>
    <recommendedName>
        <fullName evidence="1">Azaphilone pigments biosynthesis cluster protein L N-terminal domain-containing protein</fullName>
    </recommendedName>
</protein>
<accession>A0AAE8MUJ0</accession>
<evidence type="ECO:0000259" key="1">
    <source>
        <dbReference type="Pfam" id="PF17111"/>
    </source>
</evidence>
<dbReference type="Pfam" id="PF17111">
    <property type="entry name" value="PigL_N"/>
    <property type="match status" value="1"/>
</dbReference>
<sequence length="249" mass="27367">MDPLSIATSSFAIAGAVARATIAVVQFSHEAKAAAEDLEAVSRELHALSTILHPLTRSLSGAPDGSVPEEFREQLRSSLEGCCLVVSQIEDSVKKYQRDGAWTRTKWVMFGRGDMEKLRRSLEAYKMALGLGIHVVSMAVGDSIQKDTTELRNETRLLRLNTEEILARVNSLRRHGRRNSGGIQINEWVEDIAILSSYAETTYQESIADETAVGETDIGESAVDPVKARETYAPLIRVLDHPTFDSPVA</sequence>
<gene>
    <name evidence="2" type="ORF">DNG_03123</name>
</gene>
<dbReference type="Proteomes" id="UP001187682">
    <property type="component" value="Unassembled WGS sequence"/>
</dbReference>
<dbReference type="EMBL" id="ONZQ02000003">
    <property type="protein sequence ID" value="SPO00278.1"/>
    <property type="molecule type" value="Genomic_DNA"/>
</dbReference>
<dbReference type="InterPro" id="IPR031348">
    <property type="entry name" value="PigL_N"/>
</dbReference>
<evidence type="ECO:0000313" key="3">
    <source>
        <dbReference type="Proteomes" id="UP001187682"/>
    </source>
</evidence>
<proteinExistence type="predicted"/>
<feature type="domain" description="Azaphilone pigments biosynthesis cluster protein L N-terminal" evidence="1">
    <location>
        <begin position="1"/>
        <end position="156"/>
    </location>
</feature>
<evidence type="ECO:0000313" key="2">
    <source>
        <dbReference type="EMBL" id="SPO00278.1"/>
    </source>
</evidence>
<name>A0AAE8MUJ0_9PEZI</name>
<keyword evidence="3" id="KW-1185">Reference proteome</keyword>
<dbReference type="AlphaFoldDB" id="A0AAE8MUJ0"/>
<reference evidence="2" key="1">
    <citation type="submission" date="2018-03" db="EMBL/GenBank/DDBJ databases">
        <authorList>
            <person name="Guldener U."/>
        </authorList>
    </citation>
    <scope>NUCLEOTIDE SEQUENCE</scope>
</reference>
<organism evidence="2 3">
    <name type="scientific">Cephalotrichum gorgonifer</name>
    <dbReference type="NCBI Taxonomy" id="2041049"/>
    <lineage>
        <taxon>Eukaryota</taxon>
        <taxon>Fungi</taxon>
        <taxon>Dikarya</taxon>
        <taxon>Ascomycota</taxon>
        <taxon>Pezizomycotina</taxon>
        <taxon>Sordariomycetes</taxon>
        <taxon>Hypocreomycetidae</taxon>
        <taxon>Microascales</taxon>
        <taxon>Microascaceae</taxon>
        <taxon>Cephalotrichum</taxon>
    </lineage>
</organism>
<comment type="caution">
    <text evidence="2">The sequence shown here is derived from an EMBL/GenBank/DDBJ whole genome shotgun (WGS) entry which is preliminary data.</text>
</comment>